<dbReference type="AlphaFoldDB" id="A0A8I6TC53"/>
<keyword evidence="11 17" id="KW-0269">Exonuclease</keyword>
<dbReference type="InterPro" id="IPR006086">
    <property type="entry name" value="XPG-I_dom"/>
</dbReference>
<feature type="region of interest" description="Disordered" evidence="18">
    <location>
        <begin position="606"/>
        <end position="674"/>
    </location>
</feature>
<feature type="domain" description="XPG-I" evidence="19">
    <location>
        <begin position="138"/>
        <end position="211"/>
    </location>
</feature>
<dbReference type="InterPro" id="IPR006084">
    <property type="entry name" value="XPG/Rad2"/>
</dbReference>
<dbReference type="SUPFAM" id="SSF88723">
    <property type="entry name" value="PIN domain-like"/>
    <property type="match status" value="1"/>
</dbReference>
<dbReference type="FunFam" id="1.10.150.20:FF:000011">
    <property type="entry name" value="exonuclease 1"/>
    <property type="match status" value="1"/>
</dbReference>
<dbReference type="PANTHER" id="PTHR11081:SF8">
    <property type="entry name" value="EXONUCLEASE 1"/>
    <property type="match status" value="1"/>
</dbReference>
<comment type="cofactor">
    <cofactor evidence="17">
        <name>Mg(2+)</name>
        <dbReference type="ChEBI" id="CHEBI:18420"/>
    </cofactor>
    <text evidence="17">Binds 2 magnesium ions per subunit. They probably participate in the reaction catalyzed by the enzyme. May bind an additional third magnesium ion after substrate binding.</text>
</comment>
<keyword evidence="22" id="KW-1185">Reference proteome</keyword>
<dbReference type="SMART" id="SM00485">
    <property type="entry name" value="XPGN"/>
    <property type="match status" value="1"/>
</dbReference>
<name>A0A8I6TC53_CIMLE</name>
<dbReference type="GO" id="GO:0046872">
    <property type="term" value="F:metal ion binding"/>
    <property type="evidence" value="ECO:0007669"/>
    <property type="project" value="UniProtKB-UniRule"/>
</dbReference>
<evidence type="ECO:0000256" key="17">
    <source>
        <dbReference type="RuleBase" id="RU910737"/>
    </source>
</evidence>
<evidence type="ECO:0000256" key="11">
    <source>
        <dbReference type="ARBA" id="ARBA00022839"/>
    </source>
</evidence>
<keyword evidence="15 17" id="KW-0234">DNA repair</keyword>
<dbReference type="PRINTS" id="PR00853">
    <property type="entry name" value="XPGRADSUPER"/>
</dbReference>
<organism evidence="21 22">
    <name type="scientific">Cimex lectularius</name>
    <name type="common">Bed bug</name>
    <name type="synonym">Acanthia lectularia</name>
    <dbReference type="NCBI Taxonomy" id="79782"/>
    <lineage>
        <taxon>Eukaryota</taxon>
        <taxon>Metazoa</taxon>
        <taxon>Ecdysozoa</taxon>
        <taxon>Arthropoda</taxon>
        <taxon>Hexapoda</taxon>
        <taxon>Insecta</taxon>
        <taxon>Pterygota</taxon>
        <taxon>Neoptera</taxon>
        <taxon>Paraneoptera</taxon>
        <taxon>Hemiptera</taxon>
        <taxon>Heteroptera</taxon>
        <taxon>Panheteroptera</taxon>
        <taxon>Cimicomorpha</taxon>
        <taxon>Cimicidae</taxon>
        <taxon>Cimex</taxon>
    </lineage>
</organism>
<dbReference type="RefSeq" id="XP_014242810.1">
    <property type="nucleotide sequence ID" value="XM_014387324.2"/>
</dbReference>
<evidence type="ECO:0000256" key="14">
    <source>
        <dbReference type="ARBA" id="ARBA00023125"/>
    </source>
</evidence>
<evidence type="ECO:0000256" key="1">
    <source>
        <dbReference type="ARBA" id="ARBA00004123"/>
    </source>
</evidence>
<keyword evidence="10 17" id="KW-0378">Hydrolase</keyword>
<dbReference type="InterPro" id="IPR019974">
    <property type="entry name" value="XPG_CS"/>
</dbReference>
<dbReference type="Gene3D" id="3.40.50.1010">
    <property type="entry name" value="5'-nuclease"/>
    <property type="match status" value="1"/>
</dbReference>
<dbReference type="PANTHER" id="PTHR11081">
    <property type="entry name" value="FLAP ENDONUCLEASE FAMILY MEMBER"/>
    <property type="match status" value="1"/>
</dbReference>
<comment type="function">
    <text evidence="17">5'-&gt;3' double-stranded DNA exonuclease which may also possess a cryptic 3'-&gt;5' double-stranded DNA exonuclease activity. Functions in DNA mismatch repair.</text>
</comment>
<dbReference type="InterPro" id="IPR008918">
    <property type="entry name" value="HhH2"/>
</dbReference>
<protein>
    <recommendedName>
        <fullName evidence="3 17">Exonuclease 1</fullName>
        <ecNumber evidence="17">3.1.-.-</ecNumber>
    </recommendedName>
</protein>
<dbReference type="GO" id="GO:0006298">
    <property type="term" value="P:mismatch repair"/>
    <property type="evidence" value="ECO:0007669"/>
    <property type="project" value="TreeGrafter"/>
</dbReference>
<reference evidence="21" key="1">
    <citation type="submission" date="2022-01" db="UniProtKB">
        <authorList>
            <consortium name="EnsemblMetazoa"/>
        </authorList>
    </citation>
    <scope>IDENTIFICATION</scope>
</reference>
<dbReference type="EC" id="3.1.-.-" evidence="17"/>
<dbReference type="InterPro" id="IPR036279">
    <property type="entry name" value="5-3_exonuclease_C_sf"/>
</dbReference>
<dbReference type="CTD" id="35119"/>
<dbReference type="EnsemblMetazoa" id="XM_014387324.2">
    <property type="protein sequence ID" value="XP_014242810.1"/>
    <property type="gene ID" value="LOC106662886"/>
</dbReference>
<dbReference type="InterPro" id="IPR029060">
    <property type="entry name" value="PIN-like_dom_sf"/>
</dbReference>
<dbReference type="Pfam" id="PF00752">
    <property type="entry name" value="XPG_N"/>
    <property type="match status" value="1"/>
</dbReference>
<dbReference type="GO" id="GO:0005634">
    <property type="term" value="C:nucleus"/>
    <property type="evidence" value="ECO:0007669"/>
    <property type="project" value="UniProtKB-SubCell"/>
</dbReference>
<dbReference type="PROSITE" id="PS00841">
    <property type="entry name" value="XPG_1"/>
    <property type="match status" value="1"/>
</dbReference>
<keyword evidence="8 17" id="KW-0227">DNA damage</keyword>
<evidence type="ECO:0000259" key="19">
    <source>
        <dbReference type="SMART" id="SM00484"/>
    </source>
</evidence>
<dbReference type="Pfam" id="PF00867">
    <property type="entry name" value="XPG_I"/>
    <property type="match status" value="1"/>
</dbReference>
<evidence type="ECO:0000256" key="13">
    <source>
        <dbReference type="ARBA" id="ARBA00022881"/>
    </source>
</evidence>
<dbReference type="Gene3D" id="1.10.150.20">
    <property type="entry name" value="5' to 3' exonuclease, C-terminal subdomain"/>
    <property type="match status" value="1"/>
</dbReference>
<accession>A0A8I6TC53</accession>
<proteinExistence type="inferred from homology"/>
<evidence type="ECO:0000256" key="2">
    <source>
        <dbReference type="ARBA" id="ARBA00010563"/>
    </source>
</evidence>
<evidence type="ECO:0000313" key="22">
    <source>
        <dbReference type="Proteomes" id="UP000494040"/>
    </source>
</evidence>
<evidence type="ECO:0000256" key="15">
    <source>
        <dbReference type="ARBA" id="ARBA00023204"/>
    </source>
</evidence>
<dbReference type="InterPro" id="IPR044752">
    <property type="entry name" value="PIN-like_EXO1"/>
</dbReference>
<dbReference type="OrthoDB" id="26491at2759"/>
<dbReference type="SMART" id="SM00484">
    <property type="entry name" value="XPGI"/>
    <property type="match status" value="1"/>
</dbReference>
<evidence type="ECO:0000256" key="7">
    <source>
        <dbReference type="ARBA" id="ARBA00022759"/>
    </source>
</evidence>
<comment type="similarity">
    <text evidence="2 17">Belongs to the XPG/RAD2 endonuclease family. EXO1 subfamily.</text>
</comment>
<feature type="domain" description="XPG N-terminal" evidence="20">
    <location>
        <begin position="1"/>
        <end position="99"/>
    </location>
</feature>
<dbReference type="GeneID" id="106662886"/>
<dbReference type="InterPro" id="IPR037315">
    <property type="entry name" value="EXO1_H3TH"/>
</dbReference>
<keyword evidence="12 17" id="KW-0460">Magnesium</keyword>
<evidence type="ECO:0000313" key="21">
    <source>
        <dbReference type="EnsemblMetazoa" id="XP_014242810.1"/>
    </source>
</evidence>
<keyword evidence="13 17" id="KW-0267">Excision nuclease</keyword>
<dbReference type="InterPro" id="IPR006085">
    <property type="entry name" value="XPG_DNA_repair_N"/>
</dbReference>
<dbReference type="GO" id="GO:0006310">
    <property type="term" value="P:DNA recombination"/>
    <property type="evidence" value="ECO:0007669"/>
    <property type="project" value="TreeGrafter"/>
</dbReference>
<dbReference type="FunFam" id="3.40.50.1010:FF:000002">
    <property type="entry name" value="Exonuclease 1, putative"/>
    <property type="match status" value="1"/>
</dbReference>
<evidence type="ECO:0000256" key="3">
    <source>
        <dbReference type="ARBA" id="ARBA00020324"/>
    </source>
</evidence>
<feature type="compositionally biased region" description="Basic and acidic residues" evidence="18">
    <location>
        <begin position="555"/>
        <end position="568"/>
    </location>
</feature>
<keyword evidence="16 17" id="KW-0539">Nucleus</keyword>
<evidence type="ECO:0000259" key="20">
    <source>
        <dbReference type="SMART" id="SM00485"/>
    </source>
</evidence>
<keyword evidence="4" id="KW-0597">Phosphoprotein</keyword>
<sequence>MGIQGLLPFLKPATRPVHVKEFSGCTVAIDSYCWLHKGAFSCAEKLARGESTDQYVVYCMKFIKMLQSHDITPILVFDGRHLPAKAETEKTRRQRREMNRRKAAELLRQDRANEARSLIQRCVDVTPEMASNLIKKCRSVGVDCIVAPYEADAQLAFLSLNGIAHVVITEDSDLIIFGCKRVIFKMDLVGNGLLVEQEKIPLAMKQRPEQFTIDKFRHMCILSGCDYLQSLPGIGLQKALKFIKRTAETDISKALTRLGAHLNMSSLVVTPDYCEKFLQAELMFKHQPVFDPISRKVVPLTPIPEGMSAPLSNNLSDETNYQLALGNLDPFSLNQIDNWDPDKQTGVKTNSWQASTVIKNSVWSSGFHIPKPLSPRKDPREVKRTTTQGNCVEQNVDVIINKISVFNQKSAEDQVNELKELYTRSPPKKKSCLDVHLEEERNDLNTTMIEDTEESLDEAIASTLDIISPSPERKKVNPFSKTPNGKVKSKPSPCHSGLEGMARKVKRTILDESTVIRSRFFATNPDPPTDSEVTKPEEKEEDFDILAMILDDNGPEEKKEKKENERKNVFSTVKQSPSNNLYNNFSVKSDRPSFLKVIDSMSKFITEQEETKPKPSPKFNDKRRQSSMSGFVTSGLEAKNVKLTSPKVVKSEGQRLKPTLQPARGVGLKRKKSTVQSDQKSILTMFAFQPRSKLNEV</sequence>
<dbReference type="GO" id="GO:0035312">
    <property type="term" value="F:5'-3' DNA exonuclease activity"/>
    <property type="evidence" value="ECO:0007669"/>
    <property type="project" value="UniProtKB-UniRule"/>
</dbReference>
<dbReference type="SUPFAM" id="SSF47807">
    <property type="entry name" value="5' to 3' exonuclease, C-terminal subdomain"/>
    <property type="match status" value="1"/>
</dbReference>
<evidence type="ECO:0000256" key="5">
    <source>
        <dbReference type="ARBA" id="ARBA00022722"/>
    </source>
</evidence>
<feature type="region of interest" description="Disordered" evidence="18">
    <location>
        <begin position="471"/>
        <end position="498"/>
    </location>
</feature>
<dbReference type="PROSITE" id="PS00842">
    <property type="entry name" value="XPG_2"/>
    <property type="match status" value="1"/>
</dbReference>
<evidence type="ECO:0000256" key="16">
    <source>
        <dbReference type="ARBA" id="ARBA00023242"/>
    </source>
</evidence>
<keyword evidence="5 17" id="KW-0540">Nuclease</keyword>
<keyword evidence="6 17" id="KW-0479">Metal-binding</keyword>
<feature type="region of interest" description="Disordered" evidence="18">
    <location>
        <begin position="520"/>
        <end position="578"/>
    </location>
</feature>
<evidence type="ECO:0000256" key="18">
    <source>
        <dbReference type="SAM" id="MobiDB-lite"/>
    </source>
</evidence>
<dbReference type="GO" id="GO:0017108">
    <property type="term" value="F:5'-flap endonuclease activity"/>
    <property type="evidence" value="ECO:0007669"/>
    <property type="project" value="TreeGrafter"/>
</dbReference>
<evidence type="ECO:0000256" key="6">
    <source>
        <dbReference type="ARBA" id="ARBA00022723"/>
    </source>
</evidence>
<dbReference type="CDD" id="cd09908">
    <property type="entry name" value="H3TH_EXO1"/>
    <property type="match status" value="1"/>
</dbReference>
<evidence type="ECO:0000256" key="9">
    <source>
        <dbReference type="ARBA" id="ARBA00022769"/>
    </source>
</evidence>
<dbReference type="SMART" id="SM00279">
    <property type="entry name" value="HhH2"/>
    <property type="match status" value="1"/>
</dbReference>
<dbReference type="Proteomes" id="UP000494040">
    <property type="component" value="Unassembled WGS sequence"/>
</dbReference>
<dbReference type="GO" id="GO:0003677">
    <property type="term" value="F:DNA binding"/>
    <property type="evidence" value="ECO:0007669"/>
    <property type="project" value="UniProtKB-UniRule"/>
</dbReference>
<comment type="subcellular location">
    <subcellularLocation>
        <location evidence="1 17">Nucleus</location>
    </subcellularLocation>
</comment>
<evidence type="ECO:0000256" key="8">
    <source>
        <dbReference type="ARBA" id="ARBA00022763"/>
    </source>
</evidence>
<evidence type="ECO:0000256" key="4">
    <source>
        <dbReference type="ARBA" id="ARBA00022553"/>
    </source>
</evidence>
<evidence type="ECO:0000256" key="12">
    <source>
        <dbReference type="ARBA" id="ARBA00022842"/>
    </source>
</evidence>
<evidence type="ECO:0000256" key="10">
    <source>
        <dbReference type="ARBA" id="ARBA00022801"/>
    </source>
</evidence>
<feature type="compositionally biased region" description="Polar residues" evidence="18">
    <location>
        <begin position="569"/>
        <end position="578"/>
    </location>
</feature>
<keyword evidence="14 17" id="KW-0238">DNA-binding</keyword>
<dbReference type="CDD" id="cd09857">
    <property type="entry name" value="PIN_EXO1"/>
    <property type="match status" value="1"/>
</dbReference>
<feature type="compositionally biased region" description="Basic and acidic residues" evidence="18">
    <location>
        <begin position="609"/>
        <end position="624"/>
    </location>
</feature>
<keyword evidence="9 17" id="KW-0228">DNA excision</keyword>
<keyword evidence="7" id="KW-0255">Endonuclease</keyword>